<name>A0A9J5XL86_SOLCO</name>
<evidence type="ECO:0000256" key="1">
    <source>
        <dbReference type="SAM" id="MobiDB-lite"/>
    </source>
</evidence>
<proteinExistence type="predicted"/>
<reference evidence="2 3" key="1">
    <citation type="submission" date="2020-09" db="EMBL/GenBank/DDBJ databases">
        <title>De no assembly of potato wild relative species, Solanum commersonii.</title>
        <authorList>
            <person name="Cho K."/>
        </authorList>
    </citation>
    <scope>NUCLEOTIDE SEQUENCE [LARGE SCALE GENOMIC DNA]</scope>
    <source>
        <strain evidence="2">LZ3.2</strain>
        <tissue evidence="2">Leaf</tissue>
    </source>
</reference>
<protein>
    <submittedName>
        <fullName evidence="2">Uncharacterized protein</fullName>
    </submittedName>
</protein>
<dbReference type="AlphaFoldDB" id="A0A9J5XL86"/>
<dbReference type="EMBL" id="JACXVP010000009">
    <property type="protein sequence ID" value="KAG5588597.1"/>
    <property type="molecule type" value="Genomic_DNA"/>
</dbReference>
<sequence length="165" mass="18612">MLATFSPYPYFIFEIKNWVIYLPYFSSPLQLYQQPTNSSNNSKDPKPNLNTKKPLPSFQAATTIHTTQYAQQTLKPNDPTLVHRVLILLHANTEIQRANCAANLEISLNYPAKPISLQPPTSNLHIPSSRNSAFSPSLPLLPRKGMDRFKFQTGFTLPICPFAPL</sequence>
<accession>A0A9J5XL86</accession>
<evidence type="ECO:0000313" key="2">
    <source>
        <dbReference type="EMBL" id="KAG5588597.1"/>
    </source>
</evidence>
<evidence type="ECO:0000313" key="3">
    <source>
        <dbReference type="Proteomes" id="UP000824120"/>
    </source>
</evidence>
<feature type="region of interest" description="Disordered" evidence="1">
    <location>
        <begin position="33"/>
        <end position="55"/>
    </location>
</feature>
<gene>
    <name evidence="2" type="ORF">H5410_049031</name>
</gene>
<feature type="compositionally biased region" description="Low complexity" evidence="1">
    <location>
        <begin position="37"/>
        <end position="55"/>
    </location>
</feature>
<dbReference type="Proteomes" id="UP000824120">
    <property type="component" value="Chromosome 9"/>
</dbReference>
<organism evidence="2 3">
    <name type="scientific">Solanum commersonii</name>
    <name type="common">Commerson's wild potato</name>
    <name type="synonym">Commerson's nightshade</name>
    <dbReference type="NCBI Taxonomy" id="4109"/>
    <lineage>
        <taxon>Eukaryota</taxon>
        <taxon>Viridiplantae</taxon>
        <taxon>Streptophyta</taxon>
        <taxon>Embryophyta</taxon>
        <taxon>Tracheophyta</taxon>
        <taxon>Spermatophyta</taxon>
        <taxon>Magnoliopsida</taxon>
        <taxon>eudicotyledons</taxon>
        <taxon>Gunneridae</taxon>
        <taxon>Pentapetalae</taxon>
        <taxon>asterids</taxon>
        <taxon>lamiids</taxon>
        <taxon>Solanales</taxon>
        <taxon>Solanaceae</taxon>
        <taxon>Solanoideae</taxon>
        <taxon>Solaneae</taxon>
        <taxon>Solanum</taxon>
    </lineage>
</organism>
<comment type="caution">
    <text evidence="2">The sequence shown here is derived from an EMBL/GenBank/DDBJ whole genome shotgun (WGS) entry which is preliminary data.</text>
</comment>
<keyword evidence="3" id="KW-1185">Reference proteome</keyword>